<dbReference type="CDD" id="cd07043">
    <property type="entry name" value="STAS_anti-anti-sigma_factors"/>
    <property type="match status" value="1"/>
</dbReference>
<dbReference type="PANTHER" id="PTHR33495:SF2">
    <property type="entry name" value="ANTI-SIGMA FACTOR ANTAGONIST TM_1081-RELATED"/>
    <property type="match status" value="1"/>
</dbReference>
<dbReference type="InterPro" id="IPR036513">
    <property type="entry name" value="STAS_dom_sf"/>
</dbReference>
<evidence type="ECO:0000256" key="1">
    <source>
        <dbReference type="ARBA" id="ARBA00009013"/>
    </source>
</evidence>
<dbReference type="AlphaFoldDB" id="A0A918X4B0"/>
<comment type="similarity">
    <text evidence="1 2">Belongs to the anti-sigma-factor antagonist family.</text>
</comment>
<dbReference type="SUPFAM" id="SSF52091">
    <property type="entry name" value="SpoIIaa-like"/>
    <property type="match status" value="1"/>
</dbReference>
<name>A0A918X4B0_9ACTN</name>
<evidence type="ECO:0000256" key="2">
    <source>
        <dbReference type="RuleBase" id="RU003749"/>
    </source>
</evidence>
<evidence type="ECO:0000313" key="5">
    <source>
        <dbReference type="Proteomes" id="UP000638353"/>
    </source>
</evidence>
<gene>
    <name evidence="4" type="ORF">GCM10010334_65400</name>
</gene>
<dbReference type="Gene3D" id="3.30.750.24">
    <property type="entry name" value="STAS domain"/>
    <property type="match status" value="1"/>
</dbReference>
<dbReference type="EMBL" id="BMVC01000016">
    <property type="protein sequence ID" value="GHD10369.1"/>
    <property type="molecule type" value="Genomic_DNA"/>
</dbReference>
<dbReference type="PROSITE" id="PS50801">
    <property type="entry name" value="STAS"/>
    <property type="match status" value="1"/>
</dbReference>
<dbReference type="NCBIfam" id="TIGR00377">
    <property type="entry name" value="ant_ant_sig"/>
    <property type="match status" value="1"/>
</dbReference>
<sequence>MEVRRAGSALVLGLSGELDLYAGLRVGPLVDRALRGHPPLVVADLTRITFMDCGGLSLLLRVRGQTARWGGDFAVHCPSRRVLRILRYVELDEPLRFVTALPPGD</sequence>
<reference evidence="4" key="2">
    <citation type="submission" date="2020-09" db="EMBL/GenBank/DDBJ databases">
        <authorList>
            <person name="Sun Q."/>
            <person name="Ohkuma M."/>
        </authorList>
    </citation>
    <scope>NUCLEOTIDE SEQUENCE</scope>
    <source>
        <strain evidence="4">JCM 4637</strain>
    </source>
</reference>
<dbReference type="Proteomes" id="UP000638353">
    <property type="component" value="Unassembled WGS sequence"/>
</dbReference>
<dbReference type="Pfam" id="PF01740">
    <property type="entry name" value="STAS"/>
    <property type="match status" value="1"/>
</dbReference>
<dbReference type="GO" id="GO:0043856">
    <property type="term" value="F:anti-sigma factor antagonist activity"/>
    <property type="evidence" value="ECO:0007669"/>
    <property type="project" value="InterPro"/>
</dbReference>
<dbReference type="InterPro" id="IPR002645">
    <property type="entry name" value="STAS_dom"/>
</dbReference>
<dbReference type="InterPro" id="IPR003658">
    <property type="entry name" value="Anti-sigma_ant"/>
</dbReference>
<protein>
    <recommendedName>
        <fullName evidence="2">Anti-sigma factor antagonist</fullName>
    </recommendedName>
</protein>
<organism evidence="4 5">
    <name type="scientific">Streptomyces finlayi</name>
    <dbReference type="NCBI Taxonomy" id="67296"/>
    <lineage>
        <taxon>Bacteria</taxon>
        <taxon>Bacillati</taxon>
        <taxon>Actinomycetota</taxon>
        <taxon>Actinomycetes</taxon>
        <taxon>Kitasatosporales</taxon>
        <taxon>Streptomycetaceae</taxon>
        <taxon>Streptomyces</taxon>
    </lineage>
</organism>
<accession>A0A918X4B0</accession>
<evidence type="ECO:0000313" key="4">
    <source>
        <dbReference type="EMBL" id="GHD10369.1"/>
    </source>
</evidence>
<reference evidence="4" key="1">
    <citation type="journal article" date="2014" name="Int. J. Syst. Evol. Microbiol.">
        <title>Complete genome sequence of Corynebacterium casei LMG S-19264T (=DSM 44701T), isolated from a smear-ripened cheese.</title>
        <authorList>
            <consortium name="US DOE Joint Genome Institute (JGI-PGF)"/>
            <person name="Walter F."/>
            <person name="Albersmeier A."/>
            <person name="Kalinowski J."/>
            <person name="Ruckert C."/>
        </authorList>
    </citation>
    <scope>NUCLEOTIDE SEQUENCE</scope>
    <source>
        <strain evidence="4">JCM 4637</strain>
    </source>
</reference>
<comment type="caution">
    <text evidence="4">The sequence shown here is derived from an EMBL/GenBank/DDBJ whole genome shotgun (WGS) entry which is preliminary data.</text>
</comment>
<proteinExistence type="inferred from homology"/>
<dbReference type="PANTHER" id="PTHR33495">
    <property type="entry name" value="ANTI-SIGMA FACTOR ANTAGONIST TM_1081-RELATED-RELATED"/>
    <property type="match status" value="1"/>
</dbReference>
<evidence type="ECO:0000259" key="3">
    <source>
        <dbReference type="PROSITE" id="PS50801"/>
    </source>
</evidence>
<feature type="domain" description="STAS" evidence="3">
    <location>
        <begin position="1"/>
        <end position="105"/>
    </location>
</feature>